<proteinExistence type="predicted"/>
<sequence>MAENRQPGTDNQPLPSDPPGRPGKWLKTVLVLSLALNLGVAGLVLGNHLKGRGEGPRPHSVRDLGFGFFGPALTEEDHHALRAAFVERAPDLREARAAMREDLTAVLAAIRAEPFDVDGFEAALSRSSARSMERRALGEALIRDHLAGLDAAARAQFAERLEDGLRRRAEAREKRREGRPDDEPAGQEDGPPSRP</sequence>
<dbReference type="AlphaFoldDB" id="A0A8K0V6K1"/>
<evidence type="ECO:0000256" key="1">
    <source>
        <dbReference type="SAM" id="MobiDB-lite"/>
    </source>
</evidence>
<feature type="compositionally biased region" description="Polar residues" evidence="1">
    <location>
        <begin position="1"/>
        <end position="14"/>
    </location>
</feature>
<dbReference type="Pfam" id="PF13801">
    <property type="entry name" value="Metal_resist"/>
    <property type="match status" value="1"/>
</dbReference>
<feature type="compositionally biased region" description="Basic and acidic residues" evidence="1">
    <location>
        <begin position="168"/>
        <end position="182"/>
    </location>
</feature>
<dbReference type="Proteomes" id="UP000648908">
    <property type="component" value="Unassembled WGS sequence"/>
</dbReference>
<comment type="caution">
    <text evidence="2">The sequence shown here is derived from an EMBL/GenBank/DDBJ whole genome shotgun (WGS) entry which is preliminary data.</text>
</comment>
<feature type="region of interest" description="Disordered" evidence="1">
    <location>
        <begin position="1"/>
        <end position="22"/>
    </location>
</feature>
<accession>A0A8K0V6K1</accession>
<reference evidence="2" key="1">
    <citation type="submission" date="2021-01" db="EMBL/GenBank/DDBJ databases">
        <title>Tabrizicola alba sp. nov. a motile alkaliphilic bacterium isolated from a soda lake.</title>
        <authorList>
            <person name="Szuroczki S."/>
            <person name="Abbaszade G."/>
            <person name="Schumann P."/>
            <person name="Toth E."/>
        </authorList>
    </citation>
    <scope>NUCLEOTIDE SEQUENCE</scope>
    <source>
        <strain evidence="2">DMG-N-6</strain>
    </source>
</reference>
<keyword evidence="3" id="KW-1185">Reference proteome</keyword>
<organism evidence="2 3">
    <name type="scientific">Szabonella alba</name>
    <dbReference type="NCBI Taxonomy" id="2804194"/>
    <lineage>
        <taxon>Bacteria</taxon>
        <taxon>Pseudomonadati</taxon>
        <taxon>Pseudomonadota</taxon>
        <taxon>Alphaproteobacteria</taxon>
        <taxon>Rhodobacterales</taxon>
        <taxon>Paracoccaceae</taxon>
        <taxon>Szabonella</taxon>
    </lineage>
</organism>
<feature type="region of interest" description="Disordered" evidence="1">
    <location>
        <begin position="168"/>
        <end position="195"/>
    </location>
</feature>
<dbReference type="EMBL" id="JAESVN010000001">
    <property type="protein sequence ID" value="MBL4916372.1"/>
    <property type="molecule type" value="Genomic_DNA"/>
</dbReference>
<evidence type="ECO:0000313" key="3">
    <source>
        <dbReference type="Proteomes" id="UP000648908"/>
    </source>
</evidence>
<dbReference type="InterPro" id="IPR025961">
    <property type="entry name" value="Metal_resist"/>
</dbReference>
<name>A0A8K0V6K1_9RHOB</name>
<protein>
    <submittedName>
        <fullName evidence="2">Periplasmic heavy metal sensor</fullName>
    </submittedName>
</protein>
<evidence type="ECO:0000313" key="2">
    <source>
        <dbReference type="EMBL" id="MBL4916372.1"/>
    </source>
</evidence>
<gene>
    <name evidence="2" type="ORF">JL811_03985</name>
</gene>
<dbReference type="RefSeq" id="WP_202687032.1">
    <property type="nucleotide sequence ID" value="NZ_JAESVN010000001.1"/>
</dbReference>